<gene>
    <name evidence="2" type="ORF">LCGC14_2603840</name>
</gene>
<keyword evidence="1" id="KW-0812">Transmembrane</keyword>
<dbReference type="AlphaFoldDB" id="A0A0F9AVN7"/>
<feature type="transmembrane region" description="Helical" evidence="1">
    <location>
        <begin position="9"/>
        <end position="31"/>
    </location>
</feature>
<proteinExistence type="predicted"/>
<accession>A0A0F9AVN7</accession>
<reference evidence="2" key="1">
    <citation type="journal article" date="2015" name="Nature">
        <title>Complex archaea that bridge the gap between prokaryotes and eukaryotes.</title>
        <authorList>
            <person name="Spang A."/>
            <person name="Saw J.H."/>
            <person name="Jorgensen S.L."/>
            <person name="Zaremba-Niedzwiedzka K."/>
            <person name="Martijn J."/>
            <person name="Lind A.E."/>
            <person name="van Eijk R."/>
            <person name="Schleper C."/>
            <person name="Guy L."/>
            <person name="Ettema T.J."/>
        </authorList>
    </citation>
    <scope>NUCLEOTIDE SEQUENCE</scope>
</reference>
<keyword evidence="1" id="KW-0472">Membrane</keyword>
<comment type="caution">
    <text evidence="2">The sequence shown here is derived from an EMBL/GenBank/DDBJ whole genome shotgun (WGS) entry which is preliminary data.</text>
</comment>
<dbReference type="EMBL" id="LAZR01044021">
    <property type="protein sequence ID" value="KKL05657.1"/>
    <property type="molecule type" value="Genomic_DNA"/>
</dbReference>
<sequence>MTDRNKKRLTIVGTIVGLVIAAIAILTWFGVPSMGDLVTEVRAGEMDTAIKVDLEAQIVAVESETQHARELNATEHRQFQKNFDRQQKSTEEIQKEVRWMFKRILTEVGE</sequence>
<keyword evidence="1" id="KW-1133">Transmembrane helix</keyword>
<evidence type="ECO:0000256" key="1">
    <source>
        <dbReference type="SAM" id="Phobius"/>
    </source>
</evidence>
<protein>
    <submittedName>
        <fullName evidence="2">Uncharacterized protein</fullName>
    </submittedName>
</protein>
<name>A0A0F9AVN7_9ZZZZ</name>
<organism evidence="2">
    <name type="scientific">marine sediment metagenome</name>
    <dbReference type="NCBI Taxonomy" id="412755"/>
    <lineage>
        <taxon>unclassified sequences</taxon>
        <taxon>metagenomes</taxon>
        <taxon>ecological metagenomes</taxon>
    </lineage>
</organism>
<evidence type="ECO:0000313" key="2">
    <source>
        <dbReference type="EMBL" id="KKL05657.1"/>
    </source>
</evidence>